<accession>A0AAV6Q2B0</accession>
<feature type="compositionally biased region" description="Basic residues" evidence="1">
    <location>
        <begin position="41"/>
        <end position="50"/>
    </location>
</feature>
<sequence>MNFTRLFVTFVTCSIKVDSLSLIISRVCAVKTVTKGESQKQRRRKTKKKPWTPELPTESENISPQTGSLIVSGMLELCMQD</sequence>
<evidence type="ECO:0000256" key="1">
    <source>
        <dbReference type="SAM" id="MobiDB-lite"/>
    </source>
</evidence>
<gene>
    <name evidence="2" type="ORF">JOB18_031094</name>
</gene>
<feature type="region of interest" description="Disordered" evidence="1">
    <location>
        <begin position="35"/>
        <end position="65"/>
    </location>
</feature>
<dbReference type="AlphaFoldDB" id="A0AAV6Q2B0"/>
<evidence type="ECO:0008006" key="4">
    <source>
        <dbReference type="Google" id="ProtNLM"/>
    </source>
</evidence>
<evidence type="ECO:0000313" key="3">
    <source>
        <dbReference type="Proteomes" id="UP000693946"/>
    </source>
</evidence>
<dbReference type="Proteomes" id="UP000693946">
    <property type="component" value="Linkage Group LG8"/>
</dbReference>
<evidence type="ECO:0000313" key="2">
    <source>
        <dbReference type="EMBL" id="KAG7479649.1"/>
    </source>
</evidence>
<name>A0AAV6Q2B0_SOLSE</name>
<protein>
    <recommendedName>
        <fullName evidence="4">Secreted protein</fullName>
    </recommendedName>
</protein>
<proteinExistence type="predicted"/>
<keyword evidence="3" id="KW-1185">Reference proteome</keyword>
<reference evidence="2 3" key="1">
    <citation type="journal article" date="2021" name="Sci. Rep.">
        <title>Chromosome anchoring in Senegalese sole (Solea senegalensis) reveals sex-associated markers and genome rearrangements in flatfish.</title>
        <authorList>
            <person name="Guerrero-Cozar I."/>
            <person name="Gomez-Garrido J."/>
            <person name="Berbel C."/>
            <person name="Martinez-Blanch J.F."/>
            <person name="Alioto T."/>
            <person name="Claros M.G."/>
            <person name="Gagnaire P.A."/>
            <person name="Manchado M."/>
        </authorList>
    </citation>
    <scope>NUCLEOTIDE SEQUENCE [LARGE SCALE GENOMIC DNA]</scope>
    <source>
        <strain evidence="2">Sse05_10M</strain>
    </source>
</reference>
<organism evidence="2 3">
    <name type="scientific">Solea senegalensis</name>
    <name type="common">Senegalese sole</name>
    <dbReference type="NCBI Taxonomy" id="28829"/>
    <lineage>
        <taxon>Eukaryota</taxon>
        <taxon>Metazoa</taxon>
        <taxon>Chordata</taxon>
        <taxon>Craniata</taxon>
        <taxon>Vertebrata</taxon>
        <taxon>Euteleostomi</taxon>
        <taxon>Actinopterygii</taxon>
        <taxon>Neopterygii</taxon>
        <taxon>Teleostei</taxon>
        <taxon>Neoteleostei</taxon>
        <taxon>Acanthomorphata</taxon>
        <taxon>Carangaria</taxon>
        <taxon>Pleuronectiformes</taxon>
        <taxon>Pleuronectoidei</taxon>
        <taxon>Soleidae</taxon>
        <taxon>Solea</taxon>
    </lineage>
</organism>
<comment type="caution">
    <text evidence="2">The sequence shown here is derived from an EMBL/GenBank/DDBJ whole genome shotgun (WGS) entry which is preliminary data.</text>
</comment>
<dbReference type="EMBL" id="JAGKHQ010000020">
    <property type="protein sequence ID" value="KAG7479649.1"/>
    <property type="molecule type" value="Genomic_DNA"/>
</dbReference>